<dbReference type="PROSITE" id="PS50177">
    <property type="entry name" value="NTF2_DOMAIN"/>
    <property type="match status" value="1"/>
</dbReference>
<protein>
    <submittedName>
        <fullName evidence="6">Nuclear transport factor 2 eukaryote</fullName>
    </submittedName>
</protein>
<dbReference type="GO" id="GO:0005829">
    <property type="term" value="C:cytosol"/>
    <property type="evidence" value="ECO:0007669"/>
    <property type="project" value="TreeGrafter"/>
</dbReference>
<keyword evidence="1 2" id="KW-0694">RNA-binding</keyword>
<dbReference type="AlphaFoldDB" id="A0A8T1XLJ4"/>
<dbReference type="EMBL" id="JAEFBK010000013">
    <property type="protein sequence ID" value="KAG7533429.1"/>
    <property type="molecule type" value="Genomic_DNA"/>
</dbReference>
<dbReference type="InterPro" id="IPR000504">
    <property type="entry name" value="RRM_dom"/>
</dbReference>
<dbReference type="GO" id="GO:1990904">
    <property type="term" value="C:ribonucleoprotein complex"/>
    <property type="evidence" value="ECO:0007669"/>
    <property type="project" value="TreeGrafter"/>
</dbReference>
<feature type="region of interest" description="Disordered" evidence="3">
    <location>
        <begin position="244"/>
        <end position="300"/>
    </location>
</feature>
<dbReference type="GO" id="GO:0003729">
    <property type="term" value="F:mRNA binding"/>
    <property type="evidence" value="ECO:0007669"/>
    <property type="project" value="TreeGrafter"/>
</dbReference>
<dbReference type="InterPro" id="IPR002075">
    <property type="entry name" value="NTF2_dom"/>
</dbReference>
<dbReference type="Proteomes" id="UP000694240">
    <property type="component" value="Chromosome 13"/>
</dbReference>
<dbReference type="FunFam" id="3.10.450.50:FF:000003">
    <property type="entry name" value="Nuclear transport factor 2 family protein"/>
    <property type="match status" value="1"/>
</dbReference>
<organism evidence="6 7">
    <name type="scientific">Arabidopsis thaliana x Arabidopsis arenosa</name>
    <dbReference type="NCBI Taxonomy" id="1240361"/>
    <lineage>
        <taxon>Eukaryota</taxon>
        <taxon>Viridiplantae</taxon>
        <taxon>Streptophyta</taxon>
        <taxon>Embryophyta</taxon>
        <taxon>Tracheophyta</taxon>
        <taxon>Spermatophyta</taxon>
        <taxon>Magnoliopsida</taxon>
        <taxon>eudicotyledons</taxon>
        <taxon>Gunneridae</taxon>
        <taxon>Pentapetalae</taxon>
        <taxon>rosids</taxon>
        <taxon>malvids</taxon>
        <taxon>Brassicales</taxon>
        <taxon>Brassicaceae</taxon>
        <taxon>Camelineae</taxon>
        <taxon>Arabidopsis</taxon>
    </lineage>
</organism>
<dbReference type="CDD" id="cd00780">
    <property type="entry name" value="NTF2"/>
    <property type="match status" value="1"/>
</dbReference>
<evidence type="ECO:0000256" key="1">
    <source>
        <dbReference type="ARBA" id="ARBA00022884"/>
    </source>
</evidence>
<keyword evidence="7" id="KW-1185">Reference proteome</keyword>
<comment type="caution">
    <text evidence="6">The sequence shown here is derived from an EMBL/GenBank/DDBJ whole genome shotgun (WGS) entry which is preliminary data.</text>
</comment>
<feature type="domain" description="RRM" evidence="4">
    <location>
        <begin position="320"/>
        <end position="403"/>
    </location>
</feature>
<evidence type="ECO:0000256" key="2">
    <source>
        <dbReference type="PROSITE-ProRule" id="PRU00176"/>
    </source>
</evidence>
<dbReference type="InterPro" id="IPR018222">
    <property type="entry name" value="Nuclear_transport_factor_2_euk"/>
</dbReference>
<evidence type="ECO:0000259" key="4">
    <source>
        <dbReference type="PROSITE" id="PS50102"/>
    </source>
</evidence>
<accession>A0A8T1XLJ4</accession>
<evidence type="ECO:0000256" key="3">
    <source>
        <dbReference type="SAM" id="MobiDB-lite"/>
    </source>
</evidence>
<evidence type="ECO:0000313" key="7">
    <source>
        <dbReference type="Proteomes" id="UP000694240"/>
    </source>
</evidence>
<sequence length="460" mass="49793">MASVAEPSPVDPLTVGNAFVSQYYHVLYNMPEHLPRFYHENSEVGRVGQDGVMRNFSTLKDITEELKTLTYGDHESAEITSYDTQASHNGGFLVAVTGYFTLNERSRRKFTQTFFLAPQEIGFFVLNDILRFANDNAKDTVPETIEGEVVSGINSTRPSDINATGNKGSELAACVSVNPVSKEVSKPLNDENAKDNVLVPEIVNEVAEIEITRKEVADDSPKNYDPDDGLEDVPKKSYASVLKVTKDKSGVPAGSLPSPKKIPKDQEHQAPSDPSTGQILKDQGQQASSDPSQVIESDKVSESVDAAENGHNQEAVAEGTSIYVKHLPFNANINMLEAEFKQFGAITNGGIQVINQRGLGYPYGFVEFEEADAAHKAIEASPVMIGGQRAFVEEKLSTSRGNRGNGNGGYGNRNAGVGMRGRGGYGYGYDYRRGGRGPGGGGGRSFNRRGNEYVASINSY</sequence>
<evidence type="ECO:0000313" key="6">
    <source>
        <dbReference type="EMBL" id="KAG7533429.1"/>
    </source>
</evidence>
<reference evidence="6 7" key="1">
    <citation type="submission" date="2020-12" db="EMBL/GenBank/DDBJ databases">
        <title>Concerted genomic and epigenomic changes stabilize Arabidopsis allopolyploids.</title>
        <authorList>
            <person name="Chen Z."/>
        </authorList>
    </citation>
    <scope>NUCLEOTIDE SEQUENCE [LARGE SCALE GENOMIC DNA]</scope>
    <source>
        <strain evidence="6">Allo738</strain>
        <tissue evidence="6">Leaf</tissue>
    </source>
</reference>
<dbReference type="PROSITE" id="PS50102">
    <property type="entry name" value="RRM"/>
    <property type="match status" value="1"/>
</dbReference>
<feature type="compositionally biased region" description="Polar residues" evidence="3">
    <location>
        <begin position="272"/>
        <end position="295"/>
    </location>
</feature>
<name>A0A8T1XLJ4_9BRAS</name>
<dbReference type="InterPro" id="IPR039539">
    <property type="entry name" value="Ras_GTPase_bind_prot"/>
</dbReference>
<dbReference type="Pfam" id="PF02136">
    <property type="entry name" value="NTF2"/>
    <property type="match status" value="1"/>
</dbReference>
<dbReference type="CDD" id="cd00590">
    <property type="entry name" value="RRM_SF"/>
    <property type="match status" value="1"/>
</dbReference>
<dbReference type="PANTHER" id="PTHR10693:SF49">
    <property type="entry name" value="NUCLEAR TRANSPORT FACTOR 2 (NTF2) FAMILY PROTEIN WITH RNA BINDING (RRM-RBD-RNP MOTIFS) DOMAIN-CONTAINING PROTEIN"/>
    <property type="match status" value="1"/>
</dbReference>
<evidence type="ECO:0000259" key="5">
    <source>
        <dbReference type="PROSITE" id="PS50177"/>
    </source>
</evidence>
<dbReference type="PANTHER" id="PTHR10693">
    <property type="entry name" value="RAS GTPASE-ACTIVATING PROTEIN-BINDING PROTEIN"/>
    <property type="match status" value="1"/>
</dbReference>
<dbReference type="Pfam" id="PF00076">
    <property type="entry name" value="RRM_1"/>
    <property type="match status" value="1"/>
</dbReference>
<dbReference type="SMART" id="SM00360">
    <property type="entry name" value="RRM"/>
    <property type="match status" value="1"/>
</dbReference>
<proteinExistence type="predicted"/>
<gene>
    <name evidence="6" type="ORF">ISN45_Aa08g010600</name>
</gene>
<feature type="domain" description="NTF2" evidence="5">
    <location>
        <begin position="15"/>
        <end position="132"/>
    </location>
</feature>